<comment type="caution">
    <text evidence="2">The sequence shown here is derived from an EMBL/GenBank/DDBJ whole genome shotgun (WGS) entry which is preliminary data.</text>
</comment>
<evidence type="ECO:0000313" key="3">
    <source>
        <dbReference type="Proteomes" id="UP000095392"/>
    </source>
</evidence>
<evidence type="ECO:0008006" key="4">
    <source>
        <dbReference type="Google" id="ProtNLM"/>
    </source>
</evidence>
<sequence length="160" mass="19182">MEYVLNLSDREFDMLRLVFQFASAVLVFIGLLIAAWNLAIASKRFKKDKTKESSDYARELRSEFRSLQINLRDIDPKELLHIDNEKLPDVMFYLNSYERLAIDLKNGYLIEDYMRASMGFSVIYTWKKTEHLIYELRSKGGNARYFEHFEKLYQRWETQP</sequence>
<evidence type="ECO:0000256" key="1">
    <source>
        <dbReference type="SAM" id="Phobius"/>
    </source>
</evidence>
<proteinExistence type="predicted"/>
<dbReference type="Pfam" id="PF15956">
    <property type="entry name" value="DUF4760"/>
    <property type="match status" value="1"/>
</dbReference>
<protein>
    <recommendedName>
        <fullName evidence="4">DUF4760 domain-containing protein</fullName>
    </recommendedName>
</protein>
<dbReference type="EMBL" id="MIPY01000041">
    <property type="protein sequence ID" value="OES25646.1"/>
    <property type="molecule type" value="Genomic_DNA"/>
</dbReference>
<keyword evidence="1" id="KW-1133">Transmembrane helix</keyword>
<evidence type="ECO:0000313" key="2">
    <source>
        <dbReference type="EMBL" id="OES25646.1"/>
    </source>
</evidence>
<dbReference type="InterPro" id="IPR031876">
    <property type="entry name" value="DUF4760"/>
</dbReference>
<keyword evidence="1" id="KW-0812">Transmembrane</keyword>
<dbReference type="AlphaFoldDB" id="A0AB36FL99"/>
<accession>A0AB36FL99</accession>
<keyword evidence="1" id="KW-0472">Membrane</keyword>
<keyword evidence="3" id="KW-1185">Reference proteome</keyword>
<organism evidence="2 3">
    <name type="scientific">Alteromonas macleodii</name>
    <name type="common">Pseudoalteromonas macleodii</name>
    <dbReference type="NCBI Taxonomy" id="28108"/>
    <lineage>
        <taxon>Bacteria</taxon>
        <taxon>Pseudomonadati</taxon>
        <taxon>Pseudomonadota</taxon>
        <taxon>Gammaproteobacteria</taxon>
        <taxon>Alteromonadales</taxon>
        <taxon>Alteromonadaceae</taxon>
        <taxon>Alteromonas/Salinimonas group</taxon>
        <taxon>Alteromonas</taxon>
    </lineage>
</organism>
<name>A0AB36FL99_ALTMA</name>
<dbReference type="Proteomes" id="UP000095392">
    <property type="component" value="Unassembled WGS sequence"/>
</dbReference>
<feature type="transmembrane region" description="Helical" evidence="1">
    <location>
        <begin position="20"/>
        <end position="41"/>
    </location>
</feature>
<reference evidence="2 3" key="1">
    <citation type="submission" date="2016-09" db="EMBL/GenBank/DDBJ databases">
        <title>Draft Genome Sequence of four Alteromonas macleodii strains isolated from copper coupons and grown long-term at elevated copper levels.</title>
        <authorList>
            <person name="Cusick K."/>
            <person name="Dale J."/>
            <person name="Little B."/>
            <person name="Biffinger J."/>
        </authorList>
    </citation>
    <scope>NUCLEOTIDE SEQUENCE [LARGE SCALE GENOMIC DNA]</scope>
    <source>
        <strain evidence="2 3">KCP01</strain>
    </source>
</reference>
<gene>
    <name evidence="2" type="ORF">BFV95_4328</name>
</gene>